<dbReference type="RefSeq" id="WP_274924497.1">
    <property type="nucleotide sequence ID" value="NZ_JAKELO010000002.1"/>
</dbReference>
<keyword evidence="1" id="KW-0732">Signal</keyword>
<keyword evidence="3" id="KW-1133">Transmembrane helix</keyword>
<dbReference type="InterPro" id="IPR026371">
    <property type="entry name" value="PGF_CTERM"/>
</dbReference>
<accession>A0A9Q4KTR5</accession>
<evidence type="ECO:0000256" key="2">
    <source>
        <dbReference type="SAM" id="MobiDB-lite"/>
    </source>
</evidence>
<feature type="domain" description="DUF3821" evidence="4">
    <location>
        <begin position="32"/>
        <end position="240"/>
    </location>
</feature>
<keyword evidence="7" id="KW-1185">Reference proteome</keyword>
<dbReference type="NCBIfam" id="TIGR04126">
    <property type="entry name" value="PGF_CTERM"/>
    <property type="match status" value="1"/>
</dbReference>
<dbReference type="Pfam" id="PF12863">
    <property type="entry name" value="DUF3821"/>
    <property type="match status" value="1"/>
</dbReference>
<dbReference type="GO" id="GO:0005886">
    <property type="term" value="C:plasma membrane"/>
    <property type="evidence" value="ECO:0007669"/>
    <property type="project" value="UniProtKB-SubCell"/>
</dbReference>
<keyword evidence="3" id="KW-0472">Membrane</keyword>
<feature type="transmembrane region" description="Helical" evidence="3">
    <location>
        <begin position="823"/>
        <end position="841"/>
    </location>
</feature>
<evidence type="ECO:0000256" key="3">
    <source>
        <dbReference type="SAM" id="Phobius"/>
    </source>
</evidence>
<gene>
    <name evidence="6" type="ORF">L0665_04400</name>
</gene>
<dbReference type="AlphaFoldDB" id="A0A9Q4KTR5"/>
<dbReference type="InterPro" id="IPR024277">
    <property type="entry name" value="DUF3821"/>
</dbReference>
<sequence length="844" mass="88365">MKAKISVILLALVALAFLAVAPAAADLTVVPAGGVVFVGEESLTLTTTAGVTTLEWFAAGDDPKLASPSATYTLQGAGSEVIDPATFQTRTGNWYEAGSLGVVAMNVQMPSIDVKVYNTVTGEDMTNERVVKTGTSMVFRLDSNLYQVINQRPALAGQNTDIKVVVVDSEGTTYTALVENAGTGAISGLTGLVPTSSQFFLPDSTAASGIAVPNWDLESAQYKSGVYTFYAQVNLNNAKDNVGTITGVTKTAVKTLDIGKDDVKIESNKDTVVRNNDFAITISGRPNENYVLWVKGTSSISAPDTVPYIKANQNGVTVTSALAAAYRFSGTAGATPNVGADVCAVPAPSGDYFAMVKLSSSGTRTVGFGTDDTTKDQTYTIRTDYYQAPVGAFSPTYDTVKVKVEKGDVTVTASGDSSYYIGEEIVISGTNTDSDDTWLFITGPNLKSKGAPITNPKDGVVTGGTLDSNVAAGSWGSVTVETDDTWEYKWGTAGVNLDAGTYTIYAVTTPTNKDDLGANNAIYSTASIVIKKPFVTATTSSATVARGDDLYITGNAEGDPTPGIAIWILGKNLVNRQTETVEDNGAFEYKFTGTDTLAAGQYFVVVQHPMYNDQFDLDTVVAGGVTYVYRPVLDPFVLNPLFILEGTGSLQGSDAATALVAAMDSPDIDDTYYKLTFMIEEPWIMIDAIGDQYVGETFTISGTTNLAVGDSLIVEATSSSFKPTDKSQSGAFSGSSGTVLVTAGDKDGMNTWEFAVDASSFTPDEYIVTVEGIEAGQTATQTFNVLKAEPTAQPTVTPVETAQPTATPVPTAVPTPEATATPGFGVLVSLIGLGAVAALIARKD</sequence>
<evidence type="ECO:0000313" key="7">
    <source>
        <dbReference type="Proteomes" id="UP001143747"/>
    </source>
</evidence>
<feature type="domain" description="PGF-CTERM archaeal protein-sorting signal" evidence="5">
    <location>
        <begin position="821"/>
        <end position="843"/>
    </location>
</feature>
<evidence type="ECO:0000259" key="5">
    <source>
        <dbReference type="Pfam" id="PF18204"/>
    </source>
</evidence>
<comment type="caution">
    <text evidence="6">The sequence shown here is derived from an EMBL/GenBank/DDBJ whole genome shotgun (WGS) entry which is preliminary data.</text>
</comment>
<reference evidence="6" key="1">
    <citation type="submission" date="2022-01" db="EMBL/GenBank/DDBJ databases">
        <title>Draft genome of Methanogenium marinum DSM 15558.</title>
        <authorList>
            <person name="Chen S.-C."/>
            <person name="You Y.-T."/>
        </authorList>
    </citation>
    <scope>NUCLEOTIDE SEQUENCE</scope>
    <source>
        <strain evidence="6">DSM 15558</strain>
    </source>
</reference>
<organism evidence="6 7">
    <name type="scientific">Methanogenium marinum</name>
    <dbReference type="NCBI Taxonomy" id="348610"/>
    <lineage>
        <taxon>Archaea</taxon>
        <taxon>Methanobacteriati</taxon>
        <taxon>Methanobacteriota</taxon>
        <taxon>Stenosarchaea group</taxon>
        <taxon>Methanomicrobia</taxon>
        <taxon>Methanomicrobiales</taxon>
        <taxon>Methanomicrobiaceae</taxon>
        <taxon>Methanogenium</taxon>
    </lineage>
</organism>
<protein>
    <submittedName>
        <fullName evidence="6">DUF3821 domain-containing protein</fullName>
    </submittedName>
</protein>
<feature type="region of interest" description="Disordered" evidence="2">
    <location>
        <begin position="795"/>
        <end position="816"/>
    </location>
</feature>
<dbReference type="GO" id="GO:0030115">
    <property type="term" value="C:S-layer"/>
    <property type="evidence" value="ECO:0007669"/>
    <property type="project" value="UniProtKB-SubCell"/>
</dbReference>
<dbReference type="NCBIfam" id="NF041431">
    <property type="entry name" value="S_layer_MEMAR"/>
    <property type="match status" value="1"/>
</dbReference>
<keyword evidence="3" id="KW-0812">Transmembrane</keyword>
<proteinExistence type="predicted"/>
<dbReference type="Proteomes" id="UP001143747">
    <property type="component" value="Unassembled WGS sequence"/>
</dbReference>
<evidence type="ECO:0000259" key="4">
    <source>
        <dbReference type="Pfam" id="PF12863"/>
    </source>
</evidence>
<evidence type="ECO:0000313" key="6">
    <source>
        <dbReference type="EMBL" id="MDE4907852.1"/>
    </source>
</evidence>
<dbReference type="Pfam" id="PF18204">
    <property type="entry name" value="PGF-CTERM"/>
    <property type="match status" value="1"/>
</dbReference>
<evidence type="ECO:0000256" key="1">
    <source>
        <dbReference type="ARBA" id="ARBA00022729"/>
    </source>
</evidence>
<dbReference type="EMBL" id="JAKELO010000002">
    <property type="protein sequence ID" value="MDE4907852.1"/>
    <property type="molecule type" value="Genomic_DNA"/>
</dbReference>
<name>A0A9Q4KTR5_9EURY</name>